<reference evidence="1 2" key="1">
    <citation type="submission" date="2017-09" db="EMBL/GenBank/DDBJ databases">
        <authorList>
            <person name="DeBolt S."/>
            <person name="Huntemann M."/>
            <person name="Clum A."/>
            <person name="Pillay M."/>
            <person name="Palaniappan K."/>
            <person name="Varghese N."/>
            <person name="Mikhailova N."/>
            <person name="Stamatis D."/>
            <person name="Reddy T."/>
            <person name="Daum C."/>
            <person name="Shapiro N."/>
            <person name="Ivanova N."/>
            <person name="Kyrpides N."/>
            <person name="Woyke T."/>
        </authorList>
    </citation>
    <scope>NUCLEOTIDE SEQUENCE [LARGE SCALE GENOMIC DNA]</scope>
    <source>
        <strain evidence="1 2">A2-S9</strain>
    </source>
</reference>
<evidence type="ECO:0000313" key="2">
    <source>
        <dbReference type="Proteomes" id="UP000221580"/>
    </source>
</evidence>
<name>A0A7Z1GNZ9_9PSED</name>
<dbReference type="InterPro" id="IPR056113">
    <property type="entry name" value="DUF7696"/>
</dbReference>
<dbReference type="EMBL" id="PDJN01000003">
    <property type="protein sequence ID" value="PFG60247.1"/>
    <property type="molecule type" value="Genomic_DNA"/>
</dbReference>
<evidence type="ECO:0000313" key="1">
    <source>
        <dbReference type="EMBL" id="PFG60247.1"/>
    </source>
</evidence>
<comment type="caution">
    <text evidence="1">The sequence shown here is derived from an EMBL/GenBank/DDBJ whole genome shotgun (WGS) entry which is preliminary data.</text>
</comment>
<dbReference type="Proteomes" id="UP000221580">
    <property type="component" value="Unassembled WGS sequence"/>
</dbReference>
<gene>
    <name evidence="1" type="ORF">DM05_4953</name>
</gene>
<dbReference type="Pfam" id="PF24751">
    <property type="entry name" value="DUF7696"/>
    <property type="match status" value="1"/>
</dbReference>
<dbReference type="AlphaFoldDB" id="A0A7Z1GNZ9"/>
<sequence>MSDQNERQHMLECEARYWLRRGNTTPEKVTELKETLYKKRGEQAVTQLIEEMRKQWRRRHEWLGREHG</sequence>
<reference evidence="1 2" key="2">
    <citation type="submission" date="2017-10" db="EMBL/GenBank/DDBJ databases">
        <title>Bacterial endophytes that colonize and modify switchgrass growth.</title>
        <authorList>
            <person name="Debolt S."/>
        </authorList>
    </citation>
    <scope>NUCLEOTIDE SEQUENCE [LARGE SCALE GENOMIC DNA]</scope>
    <source>
        <strain evidence="1 2">A2-S9</strain>
    </source>
</reference>
<protein>
    <submittedName>
        <fullName evidence="1">Uncharacterized protein</fullName>
    </submittedName>
</protein>
<proteinExistence type="predicted"/>
<accession>A0A7Z1GNZ9</accession>
<organism evidence="1 2">
    <name type="scientific">Pseudomonas poae</name>
    <dbReference type="NCBI Taxonomy" id="200451"/>
    <lineage>
        <taxon>Bacteria</taxon>
        <taxon>Pseudomonadati</taxon>
        <taxon>Pseudomonadota</taxon>
        <taxon>Gammaproteobacteria</taxon>
        <taxon>Pseudomonadales</taxon>
        <taxon>Pseudomonadaceae</taxon>
        <taxon>Pseudomonas</taxon>
    </lineage>
</organism>
<dbReference type="RefSeq" id="WP_098480578.1">
    <property type="nucleotide sequence ID" value="NZ_PDJN01000003.1"/>
</dbReference>